<protein>
    <recommendedName>
        <fullName evidence="4">Secreted protein</fullName>
    </recommendedName>
</protein>
<sequence length="1006" mass="109473">MWTPALSLLSLLLLWQPARADTNDQTTAKVDRGTFDNPAARLRPRFRYWLPDAGVDVQTVQDNIKSAGAIGAGGVEFLPFYNYGGDLIPKPTGANWARDGFGTPSFHKMFLAALEAHKEAGMVMDFPLGPNQGQGVPADPSDEGLQWDLEPFSVPVENGTFEGQIPGWGTGDLVALVSAEVLSTQNVSLGGGSISGKSQSSYLSFVLKNGTLVDWAQNVSSMGHASLKLPAGSSHRLFAFYQFLTHAKNVVLSGNGGTIWDNGSYIVDHFSPRGAQVVAKFWEKYILPDGVKDLLMQVGNYGWEDSIELRSNVSWTPLLPKVFQSKYGYNMKPFLPLVTFRDNNINIQTPTPGKFHCILDTPDQGLGYFNDFRGALVTTYRGYLEELTSWVNKELNLQMSAQVSYNLPMDMEANIPFVNVPECESLQFNSNIDSYRQFTGPANLAGKRVISNEMGAVRLKAYNLPHSKLLSFINKAVVGGVNQVVIHGQSYTGDYYGTTWPGYTAFAYLYSELYSDKQPSWSHGFGDVLNYTARVQYLQQSGVPRTDVVIYNKVSGTDPSFPTLYLSNDLIDAGYTYSYLSPDNFALPQARVQNKNLGPDGPAYRAMVITSNSNLTLDSVNYIQKYARAGLPVILSGGEPGVYATYDGRDTAAIKQAIQALKQSPNVYSISVGEAGAKLQDLGIQPRVALQTNGTWYSTWREDAINGMDHAFVFCDSNASTGTVSIANSKPPFFLDPWTGQIKPVLEYTRQGNQVIIPLSLAANQAVVIGFIKGASSPAQHVTQLPSSVVGYDYSKEFGFVLHVSGSKDKQLLTVSNGKTVSIAGTDQHGAFNLSNWTLTAEHWEAPSNISDAATVAIKHNTTHQLSSLVSWAEIEALGNVSGLGYYSTSISWPPANVSADGAYLTLPAIYHAARVYVNGQNVPPIDFAAPRVDLGPYLKTGFNQVMIVVPTTMWNYIASIASGIECVDIPAMAFMSAFGLPAPPITDNGLLGTVTLVPYVKMRLD</sequence>
<reference evidence="2" key="1">
    <citation type="submission" date="2022-11" db="EMBL/GenBank/DDBJ databases">
        <authorList>
            <person name="Petersen C."/>
        </authorList>
    </citation>
    <scope>NUCLEOTIDE SEQUENCE</scope>
    <source>
        <strain evidence="2">IBT 30761</strain>
    </source>
</reference>
<dbReference type="PANTHER" id="PTHR36848">
    <property type="entry name" value="DNA-BINDING PROTEIN (PUTATIVE SECRETED PROTEIN)-RELATED"/>
    <property type="match status" value="1"/>
</dbReference>
<dbReference type="InterPro" id="IPR053161">
    <property type="entry name" value="Ulvan_degrading_GH"/>
</dbReference>
<organism evidence="2 3">
    <name type="scientific">Penicillium argentinense</name>
    <dbReference type="NCBI Taxonomy" id="1131581"/>
    <lineage>
        <taxon>Eukaryota</taxon>
        <taxon>Fungi</taxon>
        <taxon>Dikarya</taxon>
        <taxon>Ascomycota</taxon>
        <taxon>Pezizomycotina</taxon>
        <taxon>Eurotiomycetes</taxon>
        <taxon>Eurotiomycetidae</taxon>
        <taxon>Eurotiales</taxon>
        <taxon>Aspergillaceae</taxon>
        <taxon>Penicillium</taxon>
    </lineage>
</organism>
<dbReference type="Pfam" id="PF17132">
    <property type="entry name" value="Glyco_hydro_106"/>
    <property type="match status" value="1"/>
</dbReference>
<feature type="signal peptide" evidence="1">
    <location>
        <begin position="1"/>
        <end position="20"/>
    </location>
</feature>
<name>A0A9W9G1K2_9EURO</name>
<evidence type="ECO:0000313" key="2">
    <source>
        <dbReference type="EMBL" id="KAJ5110316.1"/>
    </source>
</evidence>
<gene>
    <name evidence="2" type="ORF">N7532_002961</name>
</gene>
<dbReference type="AlphaFoldDB" id="A0A9W9G1K2"/>
<evidence type="ECO:0000256" key="1">
    <source>
        <dbReference type="SAM" id="SignalP"/>
    </source>
</evidence>
<dbReference type="GeneID" id="81354434"/>
<dbReference type="PANTHER" id="PTHR36848:SF2">
    <property type="entry name" value="SECRETED PROTEIN"/>
    <property type="match status" value="1"/>
</dbReference>
<keyword evidence="3" id="KW-1185">Reference proteome</keyword>
<proteinExistence type="predicted"/>
<dbReference type="OrthoDB" id="2588159at2759"/>
<evidence type="ECO:0008006" key="4">
    <source>
        <dbReference type="Google" id="ProtNLM"/>
    </source>
</evidence>
<dbReference type="EMBL" id="JAPQKI010000003">
    <property type="protein sequence ID" value="KAJ5110316.1"/>
    <property type="molecule type" value="Genomic_DNA"/>
</dbReference>
<evidence type="ECO:0000313" key="3">
    <source>
        <dbReference type="Proteomes" id="UP001149074"/>
    </source>
</evidence>
<reference evidence="2" key="2">
    <citation type="journal article" date="2023" name="IMA Fungus">
        <title>Comparative genomic study of the Penicillium genus elucidates a diverse pangenome and 15 lateral gene transfer events.</title>
        <authorList>
            <person name="Petersen C."/>
            <person name="Sorensen T."/>
            <person name="Nielsen M.R."/>
            <person name="Sondergaard T.E."/>
            <person name="Sorensen J.L."/>
            <person name="Fitzpatrick D.A."/>
            <person name="Frisvad J.C."/>
            <person name="Nielsen K.L."/>
        </authorList>
    </citation>
    <scope>NUCLEOTIDE SEQUENCE</scope>
    <source>
        <strain evidence="2">IBT 30761</strain>
    </source>
</reference>
<dbReference type="RefSeq" id="XP_056478427.1">
    <property type="nucleotide sequence ID" value="XM_056615455.1"/>
</dbReference>
<dbReference type="SUPFAM" id="SSF49785">
    <property type="entry name" value="Galactose-binding domain-like"/>
    <property type="match status" value="1"/>
</dbReference>
<accession>A0A9W9G1K2</accession>
<dbReference type="Gene3D" id="2.60.120.260">
    <property type="entry name" value="Galactose-binding domain-like"/>
    <property type="match status" value="1"/>
</dbReference>
<dbReference type="InterPro" id="IPR008979">
    <property type="entry name" value="Galactose-bd-like_sf"/>
</dbReference>
<comment type="caution">
    <text evidence="2">The sequence shown here is derived from an EMBL/GenBank/DDBJ whole genome shotgun (WGS) entry which is preliminary data.</text>
</comment>
<dbReference type="Proteomes" id="UP001149074">
    <property type="component" value="Unassembled WGS sequence"/>
</dbReference>
<feature type="chain" id="PRO_5040921974" description="Secreted protein" evidence="1">
    <location>
        <begin position="21"/>
        <end position="1006"/>
    </location>
</feature>
<keyword evidence="1" id="KW-0732">Signal</keyword>